<accession>A0A1I5LJ28</accession>
<dbReference type="Proteomes" id="UP000199398">
    <property type="component" value="Unassembled WGS sequence"/>
</dbReference>
<dbReference type="EMBL" id="FOUP01000031">
    <property type="protein sequence ID" value="SFO97172.1"/>
    <property type="molecule type" value="Genomic_DNA"/>
</dbReference>
<proteinExistence type="predicted"/>
<dbReference type="InterPro" id="IPR045428">
    <property type="entry name" value="EACC1"/>
</dbReference>
<reference evidence="2 5" key="2">
    <citation type="submission" date="2018-10" db="EMBL/GenBank/DDBJ databases">
        <title>Sequencing the genomes of 1000 actinobacteria strains.</title>
        <authorList>
            <person name="Klenk H.-P."/>
        </authorList>
    </citation>
    <scope>NUCLEOTIDE SEQUENCE [LARGE SCALE GENOMIC DNA]</scope>
    <source>
        <strain evidence="2 5">DSM 45119</strain>
    </source>
</reference>
<organism evidence="3 4">
    <name type="scientific">Saccharopolyspora antimicrobica</name>
    <dbReference type="NCBI Taxonomy" id="455193"/>
    <lineage>
        <taxon>Bacteria</taxon>
        <taxon>Bacillati</taxon>
        <taxon>Actinomycetota</taxon>
        <taxon>Actinomycetes</taxon>
        <taxon>Pseudonocardiales</taxon>
        <taxon>Pseudonocardiaceae</taxon>
        <taxon>Saccharopolyspora</taxon>
    </lineage>
</organism>
<feature type="region of interest" description="Disordered" evidence="1">
    <location>
        <begin position="33"/>
        <end position="52"/>
    </location>
</feature>
<protein>
    <submittedName>
        <fullName evidence="3">Uncharacterized protein</fullName>
    </submittedName>
</protein>
<feature type="compositionally biased region" description="Basic and acidic residues" evidence="1">
    <location>
        <begin position="33"/>
        <end position="46"/>
    </location>
</feature>
<evidence type="ECO:0000313" key="5">
    <source>
        <dbReference type="Proteomes" id="UP000270697"/>
    </source>
</evidence>
<dbReference type="RefSeq" id="WP_093160608.1">
    <property type="nucleotide sequence ID" value="NZ_FOUP01000031.1"/>
</dbReference>
<evidence type="ECO:0000313" key="4">
    <source>
        <dbReference type="Proteomes" id="UP000199398"/>
    </source>
</evidence>
<dbReference type="AlphaFoldDB" id="A0A1I5LJ28"/>
<dbReference type="Pfam" id="PF19953">
    <property type="entry name" value="EACC1"/>
    <property type="match status" value="1"/>
</dbReference>
<dbReference type="EMBL" id="RBXX01000002">
    <property type="protein sequence ID" value="RKT86090.1"/>
    <property type="molecule type" value="Genomic_DNA"/>
</dbReference>
<dbReference type="Proteomes" id="UP000270697">
    <property type="component" value="Unassembled WGS sequence"/>
</dbReference>
<reference evidence="3 4" key="1">
    <citation type="submission" date="2016-10" db="EMBL/GenBank/DDBJ databases">
        <authorList>
            <person name="de Groot N.N."/>
        </authorList>
    </citation>
    <scope>NUCLEOTIDE SEQUENCE [LARGE SCALE GENOMIC DNA]</scope>
    <source>
        <strain evidence="3 4">CPCC 201259</strain>
    </source>
</reference>
<name>A0A1I5LJ28_9PSEU</name>
<evidence type="ECO:0000256" key="1">
    <source>
        <dbReference type="SAM" id="MobiDB-lite"/>
    </source>
</evidence>
<evidence type="ECO:0000313" key="3">
    <source>
        <dbReference type="EMBL" id="SFO97172.1"/>
    </source>
</evidence>
<sequence length="128" mass="13629">MAEARISIHEPTAPPQRLHQLHDQLARDLRAVPGIESRRAREDAPQDSKSGVGAHLAELIITGTLSGGTVAAVTKVLVALINRSASRSVTVKKADGAEITVTASSAEVQQRLAEFFAGDEEARRAAER</sequence>
<keyword evidence="5" id="KW-1185">Reference proteome</keyword>
<evidence type="ECO:0000313" key="2">
    <source>
        <dbReference type="EMBL" id="RKT86090.1"/>
    </source>
</evidence>
<gene>
    <name evidence="2" type="ORF">ATL45_4450</name>
    <name evidence="3" type="ORF">SAMN05421805_13128</name>
</gene>
<dbReference type="STRING" id="455193.SAMN05421805_13128"/>